<dbReference type="GO" id="GO:0046872">
    <property type="term" value="F:metal ion binding"/>
    <property type="evidence" value="ECO:0007669"/>
    <property type="project" value="UniProtKB-KW"/>
</dbReference>
<evidence type="ECO:0000313" key="4">
    <source>
        <dbReference type="Proteomes" id="UP000759131"/>
    </source>
</evidence>
<proteinExistence type="predicted"/>
<dbReference type="InterPro" id="IPR037120">
    <property type="entry name" value="Haem_peroxidase_sf_animal"/>
</dbReference>
<reference evidence="3" key="1">
    <citation type="submission" date="2020-11" db="EMBL/GenBank/DDBJ databases">
        <authorList>
            <person name="Tran Van P."/>
        </authorList>
    </citation>
    <scope>NUCLEOTIDE SEQUENCE</scope>
</reference>
<sequence length="356" mass="40845">MMRKRHNQHAKALSYVNPHWDDETLFQEARRLLIAETTKIHYGEYMPSILGEKLMDYFGLNVKHDGYTQYDPHIDPSTLQSVAVAALRMGHSQIFSQFNVLNKNPHNFHQQSYSFLLRNKFFEMSDIWLGNSQGILRGLIEGQSENSVDPFIVTDVKDFLNFNPRTTTNGKMVITQPSVIDLSAININRGREHGVPGYIYHLEYCTGVPIKSWSDLNQFMSGPRIQRLKAVYSDVGDIDLFVGGLSENKAFGSILGPTFACLNGIQFHHWKYGDRFYFEHGGQAGSFTPKQLNNIRQTSSLANLMCKTNDFDAIQVNPQFNPSEHNPRVPCHALAEIDYELWRETSHSYQDYKKKK</sequence>
<dbReference type="OrthoDB" id="6479949at2759"/>
<dbReference type="PRINTS" id="PR00457">
    <property type="entry name" value="ANPEROXIDASE"/>
</dbReference>
<keyword evidence="4" id="KW-1185">Reference proteome</keyword>
<keyword evidence="1" id="KW-0560">Oxidoreductase</keyword>
<dbReference type="Pfam" id="PF03098">
    <property type="entry name" value="An_peroxidase"/>
    <property type="match status" value="1"/>
</dbReference>
<dbReference type="PANTHER" id="PTHR11475:SF143">
    <property type="entry name" value="PUTATIVE-RELATED"/>
    <property type="match status" value="1"/>
</dbReference>
<dbReference type="AlphaFoldDB" id="A0A7R9KYA6"/>
<protein>
    <recommendedName>
        <fullName evidence="5">Peroxinectin</fullName>
    </recommendedName>
</protein>
<evidence type="ECO:0000313" key="3">
    <source>
        <dbReference type="EMBL" id="CAD7631683.1"/>
    </source>
</evidence>
<evidence type="ECO:0000256" key="2">
    <source>
        <dbReference type="PIRSR" id="PIRSR619791-2"/>
    </source>
</evidence>
<dbReference type="GO" id="GO:0006979">
    <property type="term" value="P:response to oxidative stress"/>
    <property type="evidence" value="ECO:0007669"/>
    <property type="project" value="InterPro"/>
</dbReference>
<gene>
    <name evidence="3" type="ORF">OSB1V03_LOCUS12092</name>
</gene>
<dbReference type="EMBL" id="CAJPIZ010009833">
    <property type="protein sequence ID" value="CAG2112113.1"/>
    <property type="molecule type" value="Genomic_DNA"/>
</dbReference>
<keyword evidence="2" id="KW-0349">Heme</keyword>
<dbReference type="InterPro" id="IPR019791">
    <property type="entry name" value="Haem_peroxidase_animal"/>
</dbReference>
<keyword evidence="2" id="KW-0408">Iron</keyword>
<dbReference type="InterPro" id="IPR010255">
    <property type="entry name" value="Haem_peroxidase_sf"/>
</dbReference>
<dbReference type="GO" id="GO:0020037">
    <property type="term" value="F:heme binding"/>
    <property type="evidence" value="ECO:0007669"/>
    <property type="project" value="InterPro"/>
</dbReference>
<keyword evidence="2" id="KW-0479">Metal-binding</keyword>
<dbReference type="GO" id="GO:0004601">
    <property type="term" value="F:peroxidase activity"/>
    <property type="evidence" value="ECO:0007669"/>
    <property type="project" value="UniProtKB-KW"/>
</dbReference>
<feature type="binding site" description="axial binding residue" evidence="2">
    <location>
        <position position="91"/>
    </location>
    <ligand>
        <name>heme b</name>
        <dbReference type="ChEBI" id="CHEBI:60344"/>
    </ligand>
    <ligandPart>
        <name>Fe</name>
        <dbReference type="ChEBI" id="CHEBI:18248"/>
    </ligandPart>
</feature>
<name>A0A7R9KYA6_9ACAR</name>
<accession>A0A7R9KYA6</accession>
<dbReference type="PROSITE" id="PS50292">
    <property type="entry name" value="PEROXIDASE_3"/>
    <property type="match status" value="1"/>
</dbReference>
<dbReference type="SUPFAM" id="SSF48113">
    <property type="entry name" value="Heme-dependent peroxidases"/>
    <property type="match status" value="1"/>
</dbReference>
<evidence type="ECO:0008006" key="5">
    <source>
        <dbReference type="Google" id="ProtNLM"/>
    </source>
</evidence>
<organism evidence="3">
    <name type="scientific">Medioppia subpectinata</name>
    <dbReference type="NCBI Taxonomy" id="1979941"/>
    <lineage>
        <taxon>Eukaryota</taxon>
        <taxon>Metazoa</taxon>
        <taxon>Ecdysozoa</taxon>
        <taxon>Arthropoda</taxon>
        <taxon>Chelicerata</taxon>
        <taxon>Arachnida</taxon>
        <taxon>Acari</taxon>
        <taxon>Acariformes</taxon>
        <taxon>Sarcoptiformes</taxon>
        <taxon>Oribatida</taxon>
        <taxon>Brachypylina</taxon>
        <taxon>Oppioidea</taxon>
        <taxon>Oppiidae</taxon>
        <taxon>Medioppia</taxon>
    </lineage>
</organism>
<dbReference type="EMBL" id="OC864408">
    <property type="protein sequence ID" value="CAD7631683.1"/>
    <property type="molecule type" value="Genomic_DNA"/>
</dbReference>
<dbReference type="Gene3D" id="1.10.640.10">
    <property type="entry name" value="Haem peroxidase domain superfamily, animal type"/>
    <property type="match status" value="1"/>
</dbReference>
<keyword evidence="1" id="KW-0575">Peroxidase</keyword>
<dbReference type="PANTHER" id="PTHR11475">
    <property type="entry name" value="OXIDASE/PEROXIDASE"/>
    <property type="match status" value="1"/>
</dbReference>
<evidence type="ECO:0000256" key="1">
    <source>
        <dbReference type="ARBA" id="ARBA00022559"/>
    </source>
</evidence>
<dbReference type="Proteomes" id="UP000759131">
    <property type="component" value="Unassembled WGS sequence"/>
</dbReference>